<evidence type="ECO:0000313" key="2">
    <source>
        <dbReference type="Proteomes" id="UP000002376"/>
    </source>
</evidence>
<evidence type="ECO:0000313" key="1">
    <source>
        <dbReference type="EMBL" id="ADG91574.1"/>
    </source>
</evidence>
<dbReference type="EMBL" id="CP001939">
    <property type="protein sequence ID" value="ADG91574.1"/>
    <property type="molecule type" value="Genomic_DNA"/>
</dbReference>
<organism evidence="1 2">
    <name type="scientific">Thermosphaera aggregans (strain DSM 11486 / M11TL)</name>
    <dbReference type="NCBI Taxonomy" id="633148"/>
    <lineage>
        <taxon>Archaea</taxon>
        <taxon>Thermoproteota</taxon>
        <taxon>Thermoprotei</taxon>
        <taxon>Desulfurococcales</taxon>
        <taxon>Desulfurococcaceae</taxon>
        <taxon>Thermosphaera</taxon>
    </lineage>
</organism>
<dbReference type="AlphaFoldDB" id="D5U374"/>
<dbReference type="KEGG" id="tag:Tagg_1313"/>
<dbReference type="HOGENOM" id="CLU_2597918_0_0_2"/>
<gene>
    <name evidence="1" type="ordered locus">Tagg_1313</name>
</gene>
<reference evidence="1 2" key="1">
    <citation type="journal article" date="2010" name="Stand. Genomic Sci.">
        <title>Complete genome sequence of Thermosphaera aggregans type strain (M11TL).</title>
        <authorList>
            <person name="Spring S."/>
            <person name="Rachel R."/>
            <person name="Lapidus A."/>
            <person name="Davenport K."/>
            <person name="Tice H."/>
            <person name="Copeland A."/>
            <person name="Cheng J.F."/>
            <person name="Lucas S."/>
            <person name="Chen F."/>
            <person name="Nolan M."/>
            <person name="Bruce D."/>
            <person name="Goodwin L."/>
            <person name="Pitluck S."/>
            <person name="Ivanova N."/>
            <person name="Mavromatis K."/>
            <person name="Ovchinnikova G."/>
            <person name="Pati A."/>
            <person name="Chen A."/>
            <person name="Palaniappan K."/>
            <person name="Land M."/>
            <person name="Hauser L."/>
            <person name="Chang Y.J."/>
            <person name="Jeffries C.C."/>
            <person name="Brettin T."/>
            <person name="Detter J.C."/>
            <person name="Tapia R."/>
            <person name="Han C."/>
            <person name="Heimerl T."/>
            <person name="Weikl F."/>
            <person name="Brambilla E."/>
            <person name="Goker M."/>
            <person name="Bristow J."/>
            <person name="Eisen J.A."/>
            <person name="Markowitz V."/>
            <person name="Hugenholtz P."/>
            <person name="Kyrpides N.C."/>
            <person name="Klenk H.P."/>
        </authorList>
    </citation>
    <scope>NUCLEOTIDE SEQUENCE [LARGE SCALE GENOMIC DNA]</scope>
    <source>
        <strain evidence="2">DSM 11486 / M11TL</strain>
    </source>
</reference>
<reference key="3">
    <citation type="submission" date="2010-02" db="EMBL/GenBank/DDBJ databases">
        <title>Complete genome sequence of Thermosphaera aggregans type strain (M11TL).</title>
        <authorList>
            <consortium name="US DOE Joint Genome Institute (JGI-PGF)"/>
            <person name="Spring S."/>
            <person name="Lapidus A."/>
            <person name="Munk C."/>
            <person name="Schroeder M."/>
            <person name="Glavina Del Rio T."/>
            <person name="Tice H."/>
            <person name="Copeland A."/>
            <person name="Cheng J.-F."/>
            <person name="Lucas S."/>
            <person name="Chen F."/>
            <person name="Nolan M."/>
            <person name="Bruce D."/>
            <person name="Goodwin L."/>
            <person name="Pitluck S."/>
            <person name="Ivanova N."/>
            <person name="Mavromatis K."/>
            <person name="Ovchinnikova G."/>
            <person name="Pati A."/>
            <person name="Chen A."/>
            <person name="Palaniappan K."/>
            <person name="Land M."/>
            <person name="Hauser L."/>
            <person name="Chang Y.-J."/>
            <person name="Jeffries C.C."/>
            <person name="Brettin T."/>
            <person name="Detter J.C."/>
            <person name="Tapia R."/>
            <person name="Han C."/>
            <person name="Chain P."/>
            <person name="Heimerl T."/>
            <person name="Weik F."/>
            <person name="Goker M."/>
            <person name="Rachel R."/>
            <person name="Bristow J."/>
            <person name="Eisen J.A."/>
            <person name="Markowitz V."/>
            <person name="Hugenholtz P."/>
            <person name="Kyrpides N.C."/>
            <person name="Klenk H.-P."/>
        </authorList>
    </citation>
    <scope>NUCLEOTIDE SEQUENCE</scope>
    <source>
        <strain>DSM 11486</strain>
    </source>
</reference>
<name>D5U374_THEAM</name>
<keyword evidence="2" id="KW-1185">Reference proteome</keyword>
<reference evidence="2" key="2">
    <citation type="journal article" date="2010" name="Stand. Genomic Sci.">
        <title>Complete genome sequence of Thermosphaera aggregans type strain (M11TLT).</title>
        <authorList>
            <person name="Spring S."/>
            <person name="Rachel R."/>
            <person name="Lapidus A."/>
            <person name="Davenport K."/>
            <person name="Tice H."/>
            <person name="Copeland A."/>
            <person name="Cheng J.-F."/>
            <person name="Lucas S."/>
            <person name="Chen F."/>
            <person name="Nolan M."/>
            <person name="Bruce D."/>
            <person name="Goodwin L."/>
            <person name="Pitluck S."/>
            <person name="Ivanova N."/>
            <person name="Mavromatis K."/>
            <person name="Ovchinnikova G."/>
            <person name="Pati A."/>
            <person name="Chen A."/>
            <person name="Palaniappan K."/>
            <person name="Land M."/>
            <person name="Hauser L."/>
            <person name="Chang Y.-J."/>
            <person name="Jeffries C.C."/>
            <person name="Brettin T."/>
            <person name="Detter J.C."/>
            <person name="Tapia R."/>
            <person name="Han C."/>
            <person name="Heimerl T."/>
            <person name="Weikl F."/>
            <person name="Brambilla E."/>
            <person name="Goker M."/>
            <person name="Bristow J."/>
            <person name="Eisen J.A."/>
            <person name="Markowitz V."/>
            <person name="Hugenholtz P."/>
            <person name="Kyrpides N.C."/>
            <person name="Klenk H.-P."/>
        </authorList>
    </citation>
    <scope>NUCLEOTIDE SEQUENCE [LARGE SCALE GENOMIC DNA]</scope>
    <source>
        <strain evidence="2">DSM 11486 / M11TL</strain>
    </source>
</reference>
<sequence length="79" mass="8921">MENPFTGNIPATLTLFPVLDIASLSLLTEPVTLRGKYYQVSRWKGTRIFERSANTATVRIIEDKGIKVSFIYKDNSTLL</sequence>
<accession>D5U374</accession>
<dbReference type="Proteomes" id="UP000002376">
    <property type="component" value="Chromosome"/>
</dbReference>
<protein>
    <submittedName>
        <fullName evidence="1">Uncharacterized protein</fullName>
    </submittedName>
</protein>
<proteinExistence type="predicted"/>